<evidence type="ECO:0000313" key="7">
    <source>
        <dbReference type="Proteomes" id="UP000619295"/>
    </source>
</evidence>
<dbReference type="PANTHER" id="PTHR30055">
    <property type="entry name" value="HTH-TYPE TRANSCRIPTIONAL REGULATOR RUTR"/>
    <property type="match status" value="1"/>
</dbReference>
<dbReference type="InterPro" id="IPR050109">
    <property type="entry name" value="HTH-type_TetR-like_transc_reg"/>
</dbReference>
<sequence length="223" mass="25347">MAWIDAREFDVSGNRRSQKERSAETSTRLLTATIDLLHDRGLARTSTPEIARRAGVSRGALTHHFPSREAIISASVADLLSRTARDLHRFAEEFIARGGSSDEIVDYIWRMMDDRLFYVTMEFLPEARHNDDFRAQLIPTVREFHAGLDAIWTALAVRAGTDPDHTRTVMNATMCLVRGMISQTVLRPNDPTYYDGMLQFWKGQVRQQFPIKPVMTGKHRAAS</sequence>
<dbReference type="InterPro" id="IPR009057">
    <property type="entry name" value="Homeodomain-like_sf"/>
</dbReference>
<organism evidence="6 7">
    <name type="scientific">Bosea spartocytisi</name>
    <dbReference type="NCBI Taxonomy" id="2773451"/>
    <lineage>
        <taxon>Bacteria</taxon>
        <taxon>Pseudomonadati</taxon>
        <taxon>Pseudomonadota</taxon>
        <taxon>Alphaproteobacteria</taxon>
        <taxon>Hyphomicrobiales</taxon>
        <taxon>Boseaceae</taxon>
        <taxon>Bosea</taxon>
    </lineage>
</organism>
<dbReference type="PANTHER" id="PTHR30055:SF234">
    <property type="entry name" value="HTH-TYPE TRANSCRIPTIONAL REGULATOR BETI"/>
    <property type="match status" value="1"/>
</dbReference>
<dbReference type="SUPFAM" id="SSF46689">
    <property type="entry name" value="Homeodomain-like"/>
    <property type="match status" value="1"/>
</dbReference>
<accession>A0A927HWA2</accession>
<keyword evidence="2 4" id="KW-0238">DNA-binding</keyword>
<gene>
    <name evidence="6" type="ORF">IED13_00385</name>
</gene>
<keyword evidence="3" id="KW-0804">Transcription</keyword>
<dbReference type="PROSITE" id="PS50977">
    <property type="entry name" value="HTH_TETR_2"/>
    <property type="match status" value="1"/>
</dbReference>
<evidence type="ECO:0000256" key="1">
    <source>
        <dbReference type="ARBA" id="ARBA00023015"/>
    </source>
</evidence>
<evidence type="ECO:0000259" key="5">
    <source>
        <dbReference type="PROSITE" id="PS50977"/>
    </source>
</evidence>
<dbReference type="EMBL" id="JACXWY010000001">
    <property type="protein sequence ID" value="MBD3844135.1"/>
    <property type="molecule type" value="Genomic_DNA"/>
</dbReference>
<feature type="DNA-binding region" description="H-T-H motif" evidence="4">
    <location>
        <begin position="46"/>
        <end position="65"/>
    </location>
</feature>
<reference evidence="6" key="1">
    <citation type="submission" date="2020-09" db="EMBL/GenBank/DDBJ databases">
        <title>Bosea spartocytisi sp. nov. a root nodule endophyte of Spartocytisus supranubius in the high mountain ecosystem fo the Teide National Park (Canary Islands, Spain).</title>
        <authorList>
            <person name="Pulido-Suarez L."/>
            <person name="Peix A."/>
            <person name="Igual J.M."/>
            <person name="Socas-Perez N."/>
            <person name="Velazquez E."/>
            <person name="Flores-Felix J.D."/>
            <person name="Leon-Barrios M."/>
        </authorList>
    </citation>
    <scope>NUCLEOTIDE SEQUENCE</scope>
    <source>
        <strain evidence="6">SSUT16</strain>
    </source>
</reference>
<dbReference type="Pfam" id="PF00440">
    <property type="entry name" value="TetR_N"/>
    <property type="match status" value="1"/>
</dbReference>
<evidence type="ECO:0000256" key="3">
    <source>
        <dbReference type="ARBA" id="ARBA00023163"/>
    </source>
</evidence>
<dbReference type="InterPro" id="IPR001647">
    <property type="entry name" value="HTH_TetR"/>
</dbReference>
<name>A0A927HWA2_9HYPH</name>
<keyword evidence="1" id="KW-0805">Transcription regulation</keyword>
<dbReference type="GO" id="GO:0003700">
    <property type="term" value="F:DNA-binding transcription factor activity"/>
    <property type="evidence" value="ECO:0007669"/>
    <property type="project" value="TreeGrafter"/>
</dbReference>
<dbReference type="AlphaFoldDB" id="A0A927HWA2"/>
<feature type="domain" description="HTH tetR-type" evidence="5">
    <location>
        <begin position="23"/>
        <end position="83"/>
    </location>
</feature>
<proteinExistence type="predicted"/>
<dbReference type="GO" id="GO:0000976">
    <property type="term" value="F:transcription cis-regulatory region binding"/>
    <property type="evidence" value="ECO:0007669"/>
    <property type="project" value="TreeGrafter"/>
</dbReference>
<dbReference type="Proteomes" id="UP000619295">
    <property type="component" value="Unassembled WGS sequence"/>
</dbReference>
<evidence type="ECO:0000256" key="4">
    <source>
        <dbReference type="PROSITE-ProRule" id="PRU00335"/>
    </source>
</evidence>
<dbReference type="Gene3D" id="1.10.357.10">
    <property type="entry name" value="Tetracycline Repressor, domain 2"/>
    <property type="match status" value="1"/>
</dbReference>
<comment type="caution">
    <text evidence="6">The sequence shown here is derived from an EMBL/GenBank/DDBJ whole genome shotgun (WGS) entry which is preliminary data.</text>
</comment>
<evidence type="ECO:0000313" key="6">
    <source>
        <dbReference type="EMBL" id="MBD3844135.1"/>
    </source>
</evidence>
<evidence type="ECO:0000256" key="2">
    <source>
        <dbReference type="ARBA" id="ARBA00023125"/>
    </source>
</evidence>
<protein>
    <submittedName>
        <fullName evidence="6">TetR/AcrR family transcriptional regulator</fullName>
    </submittedName>
</protein>
<dbReference type="PRINTS" id="PR00455">
    <property type="entry name" value="HTHTETR"/>
</dbReference>
<keyword evidence="7" id="KW-1185">Reference proteome</keyword>